<organism evidence="2 3">
    <name type="scientific">Aeromicrobium erythreum</name>
    <dbReference type="NCBI Taxonomy" id="2041"/>
    <lineage>
        <taxon>Bacteria</taxon>
        <taxon>Bacillati</taxon>
        <taxon>Actinomycetota</taxon>
        <taxon>Actinomycetes</taxon>
        <taxon>Propionibacteriales</taxon>
        <taxon>Nocardioidaceae</taxon>
        <taxon>Aeromicrobium</taxon>
    </lineage>
</organism>
<feature type="transmembrane region" description="Helical" evidence="1">
    <location>
        <begin position="104"/>
        <end position="126"/>
    </location>
</feature>
<keyword evidence="1" id="KW-1133">Transmembrane helix</keyword>
<reference evidence="2 3" key="1">
    <citation type="journal article" date="1991" name="Int. J. Syst. Bacteriol.">
        <title>Description of the erythromycin-producing bacterium Arthrobacter sp. strain NRRL B-3381 as Aeromicrobium erythreum gen. nov., sp. nov.</title>
        <authorList>
            <person name="Miller E.S."/>
            <person name="Woese C.R."/>
            <person name="Brenner S."/>
        </authorList>
    </citation>
    <scope>NUCLEOTIDE SEQUENCE [LARGE SCALE GENOMIC DNA]</scope>
    <source>
        <strain evidence="2 3">AR18</strain>
    </source>
</reference>
<evidence type="ECO:0000256" key="1">
    <source>
        <dbReference type="SAM" id="Phobius"/>
    </source>
</evidence>
<proteinExistence type="predicted"/>
<dbReference type="EMBL" id="CP011502">
    <property type="protein sequence ID" value="ALX05524.1"/>
    <property type="molecule type" value="Genomic_DNA"/>
</dbReference>
<dbReference type="Proteomes" id="UP000067689">
    <property type="component" value="Chromosome"/>
</dbReference>
<evidence type="ECO:0000313" key="2">
    <source>
        <dbReference type="EMBL" id="ALX05524.1"/>
    </source>
</evidence>
<dbReference type="KEGG" id="aer:AERYTH_12865"/>
<name>A0A0U4BCR8_9ACTN</name>
<dbReference type="AlphaFoldDB" id="A0A0U4BCR8"/>
<feature type="transmembrane region" description="Helical" evidence="1">
    <location>
        <begin position="68"/>
        <end position="92"/>
    </location>
</feature>
<keyword evidence="3" id="KW-1185">Reference proteome</keyword>
<feature type="transmembrane region" description="Helical" evidence="1">
    <location>
        <begin position="36"/>
        <end position="56"/>
    </location>
</feature>
<evidence type="ECO:0000313" key="3">
    <source>
        <dbReference type="Proteomes" id="UP000067689"/>
    </source>
</evidence>
<dbReference type="PATRIC" id="fig|2041.4.peg.2681"/>
<gene>
    <name evidence="2" type="ORF">AERYTH_12865</name>
</gene>
<keyword evidence="1" id="KW-0812">Transmembrane</keyword>
<keyword evidence="1" id="KW-0472">Membrane</keyword>
<accession>A0A0U4BCR8</accession>
<protein>
    <submittedName>
        <fullName evidence="2">Uncharacterized protein</fullName>
    </submittedName>
</protein>
<sequence length="136" mass="13380">MGAAALSVVLGGILLPVAFFFAYAFQDPIGVGQHAVFLAGVLVAAGVTTGIAWVVCAAATGQPWAAGVVVDAATAATYATALAVGTVVSFANEDQGSVTADQPSLPFVALIGLCLVVIAVGARALVRAGRPRVSLG</sequence>